<dbReference type="InterPro" id="IPR054471">
    <property type="entry name" value="GPIID_WHD"/>
</dbReference>
<gene>
    <name evidence="5" type="ORF">SLS63_009072</name>
</gene>
<keyword evidence="6" id="KW-1185">Reference proteome</keyword>
<reference evidence="5 6" key="1">
    <citation type="submission" date="2024-02" db="EMBL/GenBank/DDBJ databases">
        <title>De novo assembly and annotation of 12 fungi associated with fruit tree decline syndrome in Ontario, Canada.</title>
        <authorList>
            <person name="Sulman M."/>
            <person name="Ellouze W."/>
            <person name="Ilyukhin E."/>
        </authorList>
    </citation>
    <scope>NUCLEOTIDE SEQUENCE [LARGE SCALE GENOMIC DNA]</scope>
    <source>
        <strain evidence="5 6">M169</strain>
    </source>
</reference>
<feature type="region of interest" description="Disordered" evidence="2">
    <location>
        <begin position="891"/>
        <end position="914"/>
    </location>
</feature>
<evidence type="ECO:0000259" key="4">
    <source>
        <dbReference type="Pfam" id="PF24883"/>
    </source>
</evidence>
<evidence type="ECO:0000259" key="3">
    <source>
        <dbReference type="Pfam" id="PF22939"/>
    </source>
</evidence>
<dbReference type="Gene3D" id="2.130.10.10">
    <property type="entry name" value="YVTN repeat-like/Quinoprotein amine dehydrogenase"/>
    <property type="match status" value="3"/>
</dbReference>
<dbReference type="InterPro" id="IPR015943">
    <property type="entry name" value="WD40/YVTN_repeat-like_dom_sf"/>
</dbReference>
<accession>A0ABR1P106</accession>
<evidence type="ECO:0008006" key="7">
    <source>
        <dbReference type="Google" id="ProtNLM"/>
    </source>
</evidence>
<dbReference type="Proteomes" id="UP001430848">
    <property type="component" value="Unassembled WGS sequence"/>
</dbReference>
<evidence type="ECO:0000256" key="2">
    <source>
        <dbReference type="SAM" id="MobiDB-lite"/>
    </source>
</evidence>
<evidence type="ECO:0000313" key="6">
    <source>
        <dbReference type="Proteomes" id="UP001430848"/>
    </source>
</evidence>
<protein>
    <recommendedName>
        <fullName evidence="7">NACHT domain-containing protein</fullName>
    </recommendedName>
</protein>
<organism evidence="5 6">
    <name type="scientific">Diaporthe eres</name>
    <name type="common">Phomopsis oblonga</name>
    <dbReference type="NCBI Taxonomy" id="83184"/>
    <lineage>
        <taxon>Eukaryota</taxon>
        <taxon>Fungi</taxon>
        <taxon>Dikarya</taxon>
        <taxon>Ascomycota</taxon>
        <taxon>Pezizomycotina</taxon>
        <taxon>Sordariomycetes</taxon>
        <taxon>Sordariomycetidae</taxon>
        <taxon>Diaporthales</taxon>
        <taxon>Diaporthaceae</taxon>
        <taxon>Diaporthe</taxon>
        <taxon>Diaporthe eres species complex</taxon>
    </lineage>
</organism>
<comment type="caution">
    <text evidence="5">The sequence shown here is derived from an EMBL/GenBank/DDBJ whole genome shotgun (WGS) entry which is preliminary data.</text>
</comment>
<dbReference type="SUPFAM" id="SSF52540">
    <property type="entry name" value="P-loop containing nucleoside triphosphate hydrolases"/>
    <property type="match status" value="1"/>
</dbReference>
<name>A0ABR1P106_DIAER</name>
<evidence type="ECO:0000313" key="5">
    <source>
        <dbReference type="EMBL" id="KAK7723043.1"/>
    </source>
</evidence>
<dbReference type="PANTHER" id="PTHR10039:SF16">
    <property type="entry name" value="GPI INOSITOL-DEACYLASE"/>
    <property type="match status" value="1"/>
</dbReference>
<dbReference type="PANTHER" id="PTHR10039">
    <property type="entry name" value="AMELOGENIN"/>
    <property type="match status" value="1"/>
</dbReference>
<feature type="domain" description="GPI inositol-deacylase winged helix" evidence="3">
    <location>
        <begin position="348"/>
        <end position="422"/>
    </location>
</feature>
<sequence>MTDPNYMVLRDCFNTTIEQINREHSERQSEQLNQIAEALDTCQRPEKDLLALSDKLHKGTCEWLTQHRDFVTWMDVGDSQDYGPMSPSTSSHKQNRLFWLYGPPGSGKSVAAGHVIKHLTSYNLDCNYFFFKNDSKTSITHLLLSLAFQMAESNFEIRQTILTMLRNGESINTQDSAVIWNSLFLGRLLKVQFTQPLFWIVDGLDECPKKSLSSLIQKFSRIDPRIPLRIFLTSRPDSPDAPVEQLLNAEKVGRFELRTGQEASVQDISAFIRGRPRLSRLLDADSTGSLMADILERSQGIFLWASLIISRLDELYSIEDIRLALREVPSEMNGFYAKILESITNSSNADKAKAILSWVACAPEPLTVEELKEAVRLDINQTLLSSVSGDVFSEICGSLVTVNQDCCVHFMHQTVKEFLISAASNFYVNYREVHERMSTICLELMDDTTFTRVVDFFESKTLIWIEHVAKRGRLSLFMRTIKNIKPYLARQLETSPPFSQNYQDLLAWVDDLTHIVSIFGQTLIDSPEAIYALIPPLCPSSSFIHRKFASSSPQKVITSSHRDWDERLSCINFQSSAKCIASSDHHFAAGLTNGMIKIFSNSTFEEVAVLKHGAPVRHLAFGNVTNTLVSCSPKAISVWSPQQELLWRKAISGIASSVCFNVDDTRLFVTLKNDVKRAMLTFATADGAELDPLTIPEDSSSSSSGSESEADGNNRNVSRFCPEIVCVSPVLGLAAVTWRSSHLTIFSMDENGSLEKFCKVEKEGSEEAARAPQILAVVFNPAAEADLMAVAYQDGDIVTVQIDEWNPEQTNVYSLHARTLASSPDGRTLAAGDTEGGISLLTFDTLRLLHRLDPLDEIVTGMIFSSNSLRVLDVRGKSCNAWEPTVLVRKSSMDDNSSDPEEYLVATPGSPSQAVRPFDDSRVVTVITQTHNEKFFLCGREDGAITIHHLKTGEVVLELKLHAAEILHLDFNHKKARLLSVDTSRRCVFTQLIPPQSKSASWAQGEIIVDHRAQAAITQALTSPSGTEILISTLAGQEIWDESRGQFCNYSIGDGRWVIHPADDSLTLLARSQQIELSQWTGIQEKAEPHCISLSLSSDIRKTAVPNGWFSQTGIDYLFQALPLQNGQVTAFLMLQARHLQPGVSKASVSASVRNMVAGVKTVIAISRSNVVFLDRGGWVCSLSIKNISEAKSYTRHFFIPPFWRVRGDFMIKVVAKNSLAIAHKDDVVVVHGFMDFNYKMDFLAFPDEEDTPLVLRRRVTNL</sequence>
<dbReference type="Gene3D" id="3.40.50.300">
    <property type="entry name" value="P-loop containing nucleotide triphosphate hydrolases"/>
    <property type="match status" value="1"/>
</dbReference>
<keyword evidence="1" id="KW-0677">Repeat</keyword>
<dbReference type="InterPro" id="IPR056884">
    <property type="entry name" value="NPHP3-like_N"/>
</dbReference>
<dbReference type="InterPro" id="IPR027417">
    <property type="entry name" value="P-loop_NTPase"/>
</dbReference>
<dbReference type="SMART" id="SM00320">
    <property type="entry name" value="WD40"/>
    <property type="match status" value="5"/>
</dbReference>
<dbReference type="Pfam" id="PF22939">
    <property type="entry name" value="WHD_GPIID"/>
    <property type="match status" value="1"/>
</dbReference>
<dbReference type="InterPro" id="IPR036322">
    <property type="entry name" value="WD40_repeat_dom_sf"/>
</dbReference>
<feature type="region of interest" description="Disordered" evidence="2">
    <location>
        <begin position="692"/>
        <end position="713"/>
    </location>
</feature>
<proteinExistence type="predicted"/>
<dbReference type="Pfam" id="PF24883">
    <property type="entry name" value="NPHP3_N"/>
    <property type="match status" value="1"/>
</dbReference>
<evidence type="ECO:0000256" key="1">
    <source>
        <dbReference type="ARBA" id="ARBA00022737"/>
    </source>
</evidence>
<dbReference type="EMBL" id="JAKNSF020000063">
    <property type="protein sequence ID" value="KAK7723043.1"/>
    <property type="molecule type" value="Genomic_DNA"/>
</dbReference>
<dbReference type="InterPro" id="IPR001680">
    <property type="entry name" value="WD40_rpt"/>
</dbReference>
<feature type="domain" description="Nephrocystin 3-like N-terminal" evidence="4">
    <location>
        <begin position="59"/>
        <end position="235"/>
    </location>
</feature>
<dbReference type="SUPFAM" id="SSF50978">
    <property type="entry name" value="WD40 repeat-like"/>
    <property type="match status" value="1"/>
</dbReference>